<sequence>MKNKFLLLALGLMTLSTYAQQDLFNEPALVSPEINPDNTVTFRVKAPLAQTVSVSGSLDGEHAFAPISYEMEKGDKGIWTFTTPELPSELYRYHFSIDSVRTVDPSNPYAIRDVSNLSNIFLVEGGKADMYKVQDVPHGTVAYRWYDSPGNDKKRRMAVYTPAGYEKTTDAYPVLYLLHGVGGDEEAWLGSGRAAQILDNLIAQGKAEPMIVVMTNGNVYQEASPGNGSSGFPKITFMLPNTMDGKFEETFVDAMKFIKENYRTKDTKASRAIAGLSMGGFHTANIALNYPNTFDYIGLFSSALGVPRNGVTSPMYENKDEKLRQQMENGYELYWMAIGEDDMDMILRGNESFRNQMDEMGMEYEYVETDGGHTWNNWRDYLVIFAQRLFK</sequence>
<feature type="domain" description="Glycoside hydrolase family 13 N-terminal" evidence="2">
    <location>
        <begin position="36"/>
        <end position="109"/>
    </location>
</feature>
<dbReference type="InterPro" id="IPR013783">
    <property type="entry name" value="Ig-like_fold"/>
</dbReference>
<keyword evidence="1" id="KW-0732">Signal</keyword>
<dbReference type="InterPro" id="IPR029058">
    <property type="entry name" value="AB_hydrolase_fold"/>
</dbReference>
<evidence type="ECO:0000256" key="1">
    <source>
        <dbReference type="SAM" id="SignalP"/>
    </source>
</evidence>
<dbReference type="PANTHER" id="PTHR48098:SF1">
    <property type="entry name" value="DIACYLGLYCEROL ACYLTRANSFERASE_MYCOLYLTRANSFERASE AG85A"/>
    <property type="match status" value="1"/>
</dbReference>
<name>A0ABS3FB49_9FLAO</name>
<dbReference type="InterPro" id="IPR004193">
    <property type="entry name" value="Glyco_hydro_13_N"/>
</dbReference>
<dbReference type="PANTHER" id="PTHR48098">
    <property type="entry name" value="ENTEROCHELIN ESTERASE-RELATED"/>
    <property type="match status" value="1"/>
</dbReference>
<dbReference type="Pfam" id="PF00756">
    <property type="entry name" value="Esterase"/>
    <property type="match status" value="1"/>
</dbReference>
<keyword evidence="4" id="KW-1185">Reference proteome</keyword>
<organism evidence="3 4">
    <name type="scientific">Flagellimonas profundi</name>
    <dbReference type="NCBI Taxonomy" id="2915620"/>
    <lineage>
        <taxon>Bacteria</taxon>
        <taxon>Pseudomonadati</taxon>
        <taxon>Bacteroidota</taxon>
        <taxon>Flavobacteriia</taxon>
        <taxon>Flavobacteriales</taxon>
        <taxon>Flavobacteriaceae</taxon>
        <taxon>Flagellimonas</taxon>
    </lineage>
</organism>
<dbReference type="InterPro" id="IPR000801">
    <property type="entry name" value="Esterase-like"/>
</dbReference>
<feature type="signal peptide" evidence="1">
    <location>
        <begin position="1"/>
        <end position="21"/>
    </location>
</feature>
<dbReference type="Pfam" id="PF02922">
    <property type="entry name" value="CBM_48"/>
    <property type="match status" value="1"/>
</dbReference>
<evidence type="ECO:0000313" key="3">
    <source>
        <dbReference type="EMBL" id="MBO0340382.1"/>
    </source>
</evidence>
<accession>A0ABS3FB49</accession>
<evidence type="ECO:0000313" key="4">
    <source>
        <dbReference type="Proteomes" id="UP000664807"/>
    </source>
</evidence>
<gene>
    <name evidence="3" type="ORF">J0654_01945</name>
</gene>
<dbReference type="Gene3D" id="2.60.40.10">
    <property type="entry name" value="Immunoglobulins"/>
    <property type="match status" value="1"/>
</dbReference>
<dbReference type="RefSeq" id="WP_207026088.1">
    <property type="nucleotide sequence ID" value="NZ_JAFLNM010000001.1"/>
</dbReference>
<dbReference type="InterPro" id="IPR050583">
    <property type="entry name" value="Mycobacterial_A85_antigen"/>
</dbReference>
<dbReference type="Gene3D" id="3.40.50.1820">
    <property type="entry name" value="alpha/beta hydrolase"/>
    <property type="match status" value="1"/>
</dbReference>
<proteinExistence type="predicted"/>
<dbReference type="InterPro" id="IPR014756">
    <property type="entry name" value="Ig_E-set"/>
</dbReference>
<feature type="chain" id="PRO_5045756628" evidence="1">
    <location>
        <begin position="22"/>
        <end position="391"/>
    </location>
</feature>
<dbReference type="EMBL" id="JAFLNM010000001">
    <property type="protein sequence ID" value="MBO0340382.1"/>
    <property type="molecule type" value="Genomic_DNA"/>
</dbReference>
<reference evidence="3 4" key="1">
    <citation type="submission" date="2021-03" db="EMBL/GenBank/DDBJ databases">
        <title>Muricauda lutimaris sp. nov. and Muricauda ruestringensis sp. nov, two marine members of the Flavobacteriaceae isolated from deep sea sediments of Western Pacific.</title>
        <authorList>
            <person name="Zhao S."/>
            <person name="Liu R."/>
        </authorList>
    </citation>
    <scope>NUCLEOTIDE SEQUENCE [LARGE SCALE GENOMIC DNA]</scope>
    <source>
        <strain evidence="3 4">BC31-3-A3</strain>
    </source>
</reference>
<comment type="caution">
    <text evidence="3">The sequence shown here is derived from an EMBL/GenBank/DDBJ whole genome shotgun (WGS) entry which is preliminary data.</text>
</comment>
<evidence type="ECO:0000259" key="2">
    <source>
        <dbReference type="Pfam" id="PF02922"/>
    </source>
</evidence>
<dbReference type="SUPFAM" id="SSF53474">
    <property type="entry name" value="alpha/beta-Hydrolases"/>
    <property type="match status" value="1"/>
</dbReference>
<protein>
    <submittedName>
        <fullName evidence="3">Esterase</fullName>
    </submittedName>
</protein>
<dbReference type="SUPFAM" id="SSF81296">
    <property type="entry name" value="E set domains"/>
    <property type="match status" value="1"/>
</dbReference>
<dbReference type="CDD" id="cd11294">
    <property type="entry name" value="E_set_Esterase_like_N"/>
    <property type="match status" value="1"/>
</dbReference>
<dbReference type="Proteomes" id="UP000664807">
    <property type="component" value="Unassembled WGS sequence"/>
</dbReference>